<evidence type="ECO:0000313" key="1">
    <source>
        <dbReference type="EMBL" id="CAF4657603.1"/>
    </source>
</evidence>
<feature type="non-terminal residue" evidence="1">
    <location>
        <position position="1"/>
    </location>
</feature>
<feature type="non-terminal residue" evidence="1">
    <location>
        <position position="50"/>
    </location>
</feature>
<dbReference type="AlphaFoldDB" id="A0A8S2ZT36"/>
<protein>
    <submittedName>
        <fullName evidence="1">Uncharacterized protein</fullName>
    </submittedName>
</protein>
<gene>
    <name evidence="1" type="ORF">BYL167_LOCUS42451</name>
    <name evidence="2" type="ORF">GIL414_LOCUS56954</name>
</gene>
<dbReference type="Proteomes" id="UP000681967">
    <property type="component" value="Unassembled WGS sequence"/>
</dbReference>
<evidence type="ECO:0000313" key="2">
    <source>
        <dbReference type="EMBL" id="CAF4996103.1"/>
    </source>
</evidence>
<organism evidence="1 3">
    <name type="scientific">Rotaria magnacalcarata</name>
    <dbReference type="NCBI Taxonomy" id="392030"/>
    <lineage>
        <taxon>Eukaryota</taxon>
        <taxon>Metazoa</taxon>
        <taxon>Spiralia</taxon>
        <taxon>Gnathifera</taxon>
        <taxon>Rotifera</taxon>
        <taxon>Eurotatoria</taxon>
        <taxon>Bdelloidea</taxon>
        <taxon>Philodinida</taxon>
        <taxon>Philodinidae</taxon>
        <taxon>Rotaria</taxon>
    </lineage>
</organism>
<evidence type="ECO:0000313" key="3">
    <source>
        <dbReference type="Proteomes" id="UP000681967"/>
    </source>
</evidence>
<reference evidence="1" key="1">
    <citation type="submission" date="2021-02" db="EMBL/GenBank/DDBJ databases">
        <authorList>
            <person name="Nowell W R."/>
        </authorList>
    </citation>
    <scope>NUCLEOTIDE SEQUENCE</scope>
</reference>
<dbReference type="EMBL" id="CAJOBH010110269">
    <property type="protein sequence ID" value="CAF4657603.1"/>
    <property type="molecule type" value="Genomic_DNA"/>
</dbReference>
<dbReference type="Proteomes" id="UP000681720">
    <property type="component" value="Unassembled WGS sequence"/>
</dbReference>
<name>A0A8S2ZT36_9BILA</name>
<dbReference type="EMBL" id="CAJOBJ010205671">
    <property type="protein sequence ID" value="CAF4996103.1"/>
    <property type="molecule type" value="Genomic_DNA"/>
</dbReference>
<sequence>LSDAEFRLSLERYKPRSTVVDDYEREIRRLRDDIEFAQTRSRARSLSPVH</sequence>
<proteinExistence type="predicted"/>
<comment type="caution">
    <text evidence="1">The sequence shown here is derived from an EMBL/GenBank/DDBJ whole genome shotgun (WGS) entry which is preliminary data.</text>
</comment>
<accession>A0A8S2ZT36</accession>